<evidence type="ECO:0000256" key="6">
    <source>
        <dbReference type="ARBA" id="ARBA00022989"/>
    </source>
</evidence>
<dbReference type="PANTHER" id="PTHR32196">
    <property type="entry name" value="ABC TRANSPORTER PERMEASE PROTEIN YPHD-RELATED-RELATED"/>
    <property type="match status" value="1"/>
</dbReference>
<evidence type="ECO:0000313" key="14">
    <source>
        <dbReference type="EMBL" id="CAB5073655.1"/>
    </source>
</evidence>
<accession>A0A6J6Q6M5</accession>
<dbReference type="GO" id="GO:0022857">
    <property type="term" value="F:transmembrane transporter activity"/>
    <property type="evidence" value="ECO:0007669"/>
    <property type="project" value="InterPro"/>
</dbReference>
<evidence type="ECO:0000256" key="8">
    <source>
        <dbReference type="SAM" id="Phobius"/>
    </source>
</evidence>
<dbReference type="PANTHER" id="PTHR32196:SF29">
    <property type="entry name" value="AUTOINDUCER 2 IMPORT SYSTEM PERMEASE PROTEIN LSRC"/>
    <property type="match status" value="1"/>
</dbReference>
<evidence type="ECO:0000313" key="10">
    <source>
        <dbReference type="EMBL" id="CAB4670755.1"/>
    </source>
</evidence>
<keyword evidence="3" id="KW-1003">Cell membrane</keyword>
<evidence type="ECO:0000313" key="9">
    <source>
        <dbReference type="EMBL" id="CAB4590251.1"/>
    </source>
</evidence>
<dbReference type="EMBL" id="CAFBQZ010000055">
    <property type="protein sequence ID" value="CAB5073655.1"/>
    <property type="molecule type" value="Genomic_DNA"/>
</dbReference>
<gene>
    <name evidence="9" type="ORF">UFOPK1773_00792</name>
    <name evidence="10" type="ORF">UFOPK2288_01024</name>
    <name evidence="11" type="ORF">UFOPK2589_01123</name>
    <name evidence="12" type="ORF">UFOPK3056_00777</name>
    <name evidence="13" type="ORF">UFOPK3916_00936</name>
    <name evidence="14" type="ORF">UFOPK4372_00760</name>
</gene>
<feature type="transmembrane region" description="Helical" evidence="8">
    <location>
        <begin position="279"/>
        <end position="297"/>
    </location>
</feature>
<evidence type="ECO:0000313" key="12">
    <source>
        <dbReference type="EMBL" id="CAB4806207.1"/>
    </source>
</evidence>
<keyword evidence="6 8" id="KW-1133">Transmembrane helix</keyword>
<dbReference type="EMBL" id="CAEZWS010000063">
    <property type="protein sequence ID" value="CAB4670755.1"/>
    <property type="molecule type" value="Genomic_DNA"/>
</dbReference>
<evidence type="ECO:0000256" key="3">
    <source>
        <dbReference type="ARBA" id="ARBA00022475"/>
    </source>
</evidence>
<reference evidence="11" key="1">
    <citation type="submission" date="2020-05" db="EMBL/GenBank/DDBJ databases">
        <authorList>
            <person name="Chiriac C."/>
            <person name="Salcher M."/>
            <person name="Ghai R."/>
            <person name="Kavagutti S V."/>
        </authorList>
    </citation>
    <scope>NUCLEOTIDE SEQUENCE</scope>
</reference>
<evidence type="ECO:0000256" key="1">
    <source>
        <dbReference type="ARBA" id="ARBA00004651"/>
    </source>
</evidence>
<dbReference type="AlphaFoldDB" id="A0A6J6Q6M5"/>
<evidence type="ECO:0000313" key="11">
    <source>
        <dbReference type="EMBL" id="CAB4706727.1"/>
    </source>
</evidence>
<feature type="transmembrane region" description="Helical" evidence="8">
    <location>
        <begin position="303"/>
        <end position="323"/>
    </location>
</feature>
<protein>
    <submittedName>
        <fullName evidence="11">Unannotated protein</fullName>
    </submittedName>
</protein>
<dbReference type="Pfam" id="PF02653">
    <property type="entry name" value="BPD_transp_2"/>
    <property type="match status" value="1"/>
</dbReference>
<organism evidence="11">
    <name type="scientific">freshwater metagenome</name>
    <dbReference type="NCBI Taxonomy" id="449393"/>
    <lineage>
        <taxon>unclassified sequences</taxon>
        <taxon>metagenomes</taxon>
        <taxon>ecological metagenomes</taxon>
    </lineage>
</organism>
<keyword evidence="7 8" id="KW-0472">Membrane</keyword>
<dbReference type="EMBL" id="CAFBOE010000099">
    <property type="protein sequence ID" value="CAB4979906.1"/>
    <property type="molecule type" value="Genomic_DNA"/>
</dbReference>
<dbReference type="InterPro" id="IPR001851">
    <property type="entry name" value="ABC_transp_permease"/>
</dbReference>
<comment type="subcellular location">
    <subcellularLocation>
        <location evidence="1">Cell membrane</location>
        <topology evidence="1">Multi-pass membrane protein</topology>
    </subcellularLocation>
</comment>
<evidence type="ECO:0000256" key="7">
    <source>
        <dbReference type="ARBA" id="ARBA00023136"/>
    </source>
</evidence>
<feature type="transmembrane region" description="Helical" evidence="8">
    <location>
        <begin position="48"/>
        <end position="69"/>
    </location>
</feature>
<keyword evidence="2" id="KW-0813">Transport</keyword>
<feature type="transmembrane region" description="Helical" evidence="8">
    <location>
        <begin position="76"/>
        <end position="93"/>
    </location>
</feature>
<feature type="transmembrane region" description="Helical" evidence="8">
    <location>
        <begin position="221"/>
        <end position="242"/>
    </location>
</feature>
<dbReference type="EMBL" id="CAEZUA010000047">
    <property type="protein sequence ID" value="CAB4590251.1"/>
    <property type="molecule type" value="Genomic_DNA"/>
</dbReference>
<evidence type="ECO:0000313" key="13">
    <source>
        <dbReference type="EMBL" id="CAB4979906.1"/>
    </source>
</evidence>
<keyword evidence="5 8" id="KW-0812">Transmembrane</keyword>
<keyword evidence="4" id="KW-0997">Cell inner membrane</keyword>
<sequence>MKLALRSNPNHAITNIFKKREFGIFIFVLVLFLTFGALQPRFFRSDNLWAILSSVGILMIVGAGQTLVIVTRNIDLSVGSTLGLSAMAVGMIARSHPTFPTVGLLLISLVVGGFCGLINGLLVSYGKIPSIIATLGTLAVFRGAIFVLSNNVQIDPNDVPKKIIDLGVTSPIWVPWLLIFAFLAISGVSLLSRRTLAGKRIYAIGSNPEGAISRGLAFNRITITVFVILGALAGLGGVMYMARYATINPADVGRGLEFDVISAVVIGGTNIFGGSGSALGTALGCLLIGILSNGLTVVGVSPFYKTCATGILILAAVTLDNLVRKKQDQNFLQEIRKQRVSK</sequence>
<dbReference type="GO" id="GO:0005886">
    <property type="term" value="C:plasma membrane"/>
    <property type="evidence" value="ECO:0007669"/>
    <property type="project" value="UniProtKB-SubCell"/>
</dbReference>
<feature type="transmembrane region" description="Helical" evidence="8">
    <location>
        <begin position="21"/>
        <end position="42"/>
    </location>
</feature>
<dbReference type="EMBL" id="CAFAAR010000070">
    <property type="protein sequence ID" value="CAB4806207.1"/>
    <property type="molecule type" value="Genomic_DNA"/>
</dbReference>
<evidence type="ECO:0000256" key="4">
    <source>
        <dbReference type="ARBA" id="ARBA00022519"/>
    </source>
</evidence>
<dbReference type="EMBL" id="CAEZXT010000098">
    <property type="protein sequence ID" value="CAB4706727.1"/>
    <property type="molecule type" value="Genomic_DNA"/>
</dbReference>
<dbReference type="CDD" id="cd06579">
    <property type="entry name" value="TM_PBP1_transp_AraH_like"/>
    <property type="match status" value="1"/>
</dbReference>
<feature type="transmembrane region" description="Helical" evidence="8">
    <location>
        <begin position="172"/>
        <end position="191"/>
    </location>
</feature>
<evidence type="ECO:0000256" key="2">
    <source>
        <dbReference type="ARBA" id="ARBA00022448"/>
    </source>
</evidence>
<feature type="transmembrane region" description="Helical" evidence="8">
    <location>
        <begin position="130"/>
        <end position="152"/>
    </location>
</feature>
<feature type="transmembrane region" description="Helical" evidence="8">
    <location>
        <begin position="99"/>
        <end position="123"/>
    </location>
</feature>
<evidence type="ECO:0000256" key="5">
    <source>
        <dbReference type="ARBA" id="ARBA00022692"/>
    </source>
</evidence>
<name>A0A6J6Q6M5_9ZZZZ</name>
<proteinExistence type="predicted"/>